<dbReference type="RefSeq" id="WP_091401661.1">
    <property type="nucleotide sequence ID" value="NZ_FMYV01000001.1"/>
</dbReference>
<dbReference type="Proteomes" id="UP000199322">
    <property type="component" value="Unassembled WGS sequence"/>
</dbReference>
<feature type="domain" description="N-acetyltransferase" evidence="1">
    <location>
        <begin position="1"/>
        <end position="176"/>
    </location>
</feature>
<dbReference type="AlphaFoldDB" id="A0A1G6HNH0"/>
<evidence type="ECO:0000313" key="3">
    <source>
        <dbReference type="Proteomes" id="UP000199322"/>
    </source>
</evidence>
<protein>
    <submittedName>
        <fullName evidence="2">Predicted N-acetyltransferase YhbS</fullName>
    </submittedName>
</protein>
<evidence type="ECO:0000313" key="2">
    <source>
        <dbReference type="EMBL" id="SDB95809.1"/>
    </source>
</evidence>
<dbReference type="CDD" id="cd04301">
    <property type="entry name" value="NAT_SF"/>
    <property type="match status" value="1"/>
</dbReference>
<dbReference type="EMBL" id="FMYV01000001">
    <property type="protein sequence ID" value="SDB95809.1"/>
    <property type="molecule type" value="Genomic_DNA"/>
</dbReference>
<dbReference type="InterPro" id="IPR000182">
    <property type="entry name" value="GNAT_dom"/>
</dbReference>
<reference evidence="2 3" key="1">
    <citation type="submission" date="2016-10" db="EMBL/GenBank/DDBJ databases">
        <authorList>
            <person name="de Groot N.N."/>
        </authorList>
    </citation>
    <scope>NUCLEOTIDE SEQUENCE [LARGE SCALE GENOMIC DNA]</scope>
    <source>
        <strain evidence="2 3">WG14</strain>
    </source>
</reference>
<dbReference type="InterPro" id="IPR016181">
    <property type="entry name" value="Acyl_CoA_acyltransferase"/>
</dbReference>
<keyword evidence="3" id="KW-1185">Reference proteome</keyword>
<evidence type="ECO:0000259" key="1">
    <source>
        <dbReference type="PROSITE" id="PS51186"/>
    </source>
</evidence>
<gene>
    <name evidence="2" type="ORF">SAMN04488588_0031</name>
</gene>
<dbReference type="PROSITE" id="PS51186">
    <property type="entry name" value="GNAT"/>
    <property type="match status" value="1"/>
</dbReference>
<dbReference type="GO" id="GO:0016747">
    <property type="term" value="F:acyltransferase activity, transferring groups other than amino-acyl groups"/>
    <property type="evidence" value="ECO:0007669"/>
    <property type="project" value="InterPro"/>
</dbReference>
<organism evidence="2 3">
    <name type="scientific">Geotoga petraea</name>
    <dbReference type="NCBI Taxonomy" id="28234"/>
    <lineage>
        <taxon>Bacteria</taxon>
        <taxon>Thermotogati</taxon>
        <taxon>Thermotogota</taxon>
        <taxon>Thermotogae</taxon>
        <taxon>Petrotogales</taxon>
        <taxon>Petrotogaceae</taxon>
        <taxon>Geotoga</taxon>
    </lineage>
</organism>
<sequence length="176" mass="20544">MEFRTLKKNEIEKITEINRDEKVKNVYYYENGKIVLKKDDYGATNEWWQKEEVPHIIPRIKKIFDNDGLVYGAFKNRKLVGITAVENRFLKDHPDLMSLDALYVTSNIRGKRIGSKLLKKAKEFAKSKGAKGLYISATPSKHTVNFYFKKGAKLAEDPNSRLFKREPEDIHLVLYF</sequence>
<dbReference type="STRING" id="28234.SAMN04488588_0031"/>
<name>A0A1G6HNH0_9BACT</name>
<proteinExistence type="predicted"/>
<dbReference type="SUPFAM" id="SSF55729">
    <property type="entry name" value="Acyl-CoA N-acyltransferases (Nat)"/>
    <property type="match status" value="1"/>
</dbReference>
<dbReference type="Gene3D" id="3.40.630.30">
    <property type="match status" value="1"/>
</dbReference>
<keyword evidence="2" id="KW-0808">Transferase</keyword>
<accession>A0A1G6HNH0</accession>
<dbReference type="Pfam" id="PF00583">
    <property type="entry name" value="Acetyltransf_1"/>
    <property type="match status" value="1"/>
</dbReference>